<keyword evidence="2 3" id="KW-0539">Nucleus</keyword>
<feature type="DNA-binding region" description="HMG box" evidence="3">
    <location>
        <begin position="1"/>
        <end position="70"/>
    </location>
</feature>
<evidence type="ECO:0000256" key="5">
    <source>
        <dbReference type="SAM" id="MobiDB-lite"/>
    </source>
</evidence>
<reference evidence="7 8" key="1">
    <citation type="submission" date="2015-12" db="EMBL/GenBank/DDBJ databases">
        <title>The genome of Folsomia candida.</title>
        <authorList>
            <person name="Faddeeva A."/>
            <person name="Derks M.F."/>
            <person name="Anvar Y."/>
            <person name="Smit S."/>
            <person name="Van Straalen N."/>
            <person name="Roelofs D."/>
        </authorList>
    </citation>
    <scope>NUCLEOTIDE SEQUENCE [LARGE SCALE GENOMIC DNA]</scope>
    <source>
        <strain evidence="7 8">VU population</strain>
        <tissue evidence="7">Whole body</tissue>
    </source>
</reference>
<dbReference type="Gene3D" id="1.10.30.10">
    <property type="entry name" value="High mobility group box domain"/>
    <property type="match status" value="1"/>
</dbReference>
<dbReference type="EMBL" id="LNIX01000021">
    <property type="protein sequence ID" value="OXA43639.1"/>
    <property type="molecule type" value="Genomic_DNA"/>
</dbReference>
<dbReference type="PROSITE" id="PS50118">
    <property type="entry name" value="HMG_BOX_2"/>
    <property type="match status" value="1"/>
</dbReference>
<protein>
    <submittedName>
        <fullName evidence="7">High mobility group protein 20A</fullName>
    </submittedName>
</protein>
<dbReference type="OrthoDB" id="3213154at2759"/>
<dbReference type="SUPFAM" id="SSF47095">
    <property type="entry name" value="HMG-box"/>
    <property type="match status" value="1"/>
</dbReference>
<keyword evidence="8" id="KW-1185">Reference proteome</keyword>
<comment type="caution">
    <text evidence="7">The sequence shown here is derived from an EMBL/GenBank/DDBJ whole genome shotgun (WGS) entry which is preliminary data.</text>
</comment>
<dbReference type="PANTHER" id="PTHR46040">
    <property type="entry name" value="HIGH MOBILITY GROUP PROTEIN 2"/>
    <property type="match status" value="1"/>
</dbReference>
<dbReference type="InterPro" id="IPR051965">
    <property type="entry name" value="ChromReg_NeuronalGeneExpr"/>
</dbReference>
<evidence type="ECO:0000256" key="3">
    <source>
        <dbReference type="PROSITE-ProRule" id="PRU00267"/>
    </source>
</evidence>
<feature type="coiled-coil region" evidence="4">
    <location>
        <begin position="154"/>
        <end position="216"/>
    </location>
</feature>
<feature type="region of interest" description="Disordered" evidence="5">
    <location>
        <begin position="284"/>
        <end position="310"/>
    </location>
</feature>
<name>A0A226DEP6_FOLCA</name>
<feature type="region of interest" description="Disordered" evidence="5">
    <location>
        <begin position="67"/>
        <end position="96"/>
    </location>
</feature>
<gene>
    <name evidence="7" type="ORF">Fcan01_21687</name>
</gene>
<evidence type="ECO:0000313" key="7">
    <source>
        <dbReference type="EMBL" id="OXA43639.1"/>
    </source>
</evidence>
<evidence type="ECO:0000259" key="6">
    <source>
        <dbReference type="PROSITE" id="PS50118"/>
    </source>
</evidence>
<evidence type="ECO:0000256" key="2">
    <source>
        <dbReference type="ARBA" id="ARBA00023242"/>
    </source>
</evidence>
<evidence type="ECO:0000313" key="8">
    <source>
        <dbReference type="Proteomes" id="UP000198287"/>
    </source>
</evidence>
<dbReference type="AlphaFoldDB" id="A0A226DEP6"/>
<dbReference type="InterPro" id="IPR009071">
    <property type="entry name" value="HMG_box_dom"/>
</dbReference>
<proteinExistence type="predicted"/>
<dbReference type="STRING" id="158441.A0A226DEP6"/>
<evidence type="ECO:0000256" key="1">
    <source>
        <dbReference type="ARBA" id="ARBA00023125"/>
    </source>
</evidence>
<sequence length="310" mass="35998">MYKMNVKGDGDLYQRSKLPSCFGLTEDQFSFQRFRWAQEWNNMDREVKQKYLDSAEADKQNYEREMSAYKKTEQYKSMNKRKKKNPAAAQNSTLDMSMSGANAMSTANSSYNSPMMSSNLPGSSAMNMMSRPSHINHDTGMEIPIFTEEFLEHNKARELELRALRKTVTECEEQNATLQKHVEQMQQEIERMEHEMRQQKLQNEMLSQNLNRLRSVLASSFASLPLPGTHEPPNIHTIDKYMNEVKAMQEANSVHFAPFLNRVKDIINHHNAVAGRMIYHSQIPQFNNNDDDDNNDDGTTFPKQLSRRQE</sequence>
<dbReference type="GO" id="GO:0003677">
    <property type="term" value="F:DNA binding"/>
    <property type="evidence" value="ECO:0007669"/>
    <property type="project" value="UniProtKB-UniRule"/>
</dbReference>
<keyword evidence="4" id="KW-0175">Coiled coil</keyword>
<dbReference type="Proteomes" id="UP000198287">
    <property type="component" value="Unassembled WGS sequence"/>
</dbReference>
<feature type="domain" description="HMG box" evidence="6">
    <location>
        <begin position="1"/>
        <end position="70"/>
    </location>
</feature>
<dbReference type="GO" id="GO:0010468">
    <property type="term" value="P:regulation of gene expression"/>
    <property type="evidence" value="ECO:0007669"/>
    <property type="project" value="TreeGrafter"/>
</dbReference>
<organism evidence="7 8">
    <name type="scientific">Folsomia candida</name>
    <name type="common">Springtail</name>
    <dbReference type="NCBI Taxonomy" id="158441"/>
    <lineage>
        <taxon>Eukaryota</taxon>
        <taxon>Metazoa</taxon>
        <taxon>Ecdysozoa</taxon>
        <taxon>Arthropoda</taxon>
        <taxon>Hexapoda</taxon>
        <taxon>Collembola</taxon>
        <taxon>Entomobryomorpha</taxon>
        <taxon>Isotomoidea</taxon>
        <taxon>Isotomidae</taxon>
        <taxon>Proisotominae</taxon>
        <taxon>Folsomia</taxon>
    </lineage>
</organism>
<dbReference type="PANTHER" id="PTHR46040:SF3">
    <property type="entry name" value="HIGH MOBILITY GROUP PROTEIN 2"/>
    <property type="match status" value="1"/>
</dbReference>
<keyword evidence="1 3" id="KW-0238">DNA-binding</keyword>
<dbReference type="GO" id="GO:0005634">
    <property type="term" value="C:nucleus"/>
    <property type="evidence" value="ECO:0007669"/>
    <property type="project" value="UniProtKB-UniRule"/>
</dbReference>
<evidence type="ECO:0000256" key="4">
    <source>
        <dbReference type="SAM" id="Coils"/>
    </source>
</evidence>
<dbReference type="InterPro" id="IPR036910">
    <property type="entry name" value="HMG_box_dom_sf"/>
</dbReference>
<accession>A0A226DEP6</accession>